<evidence type="ECO:0000256" key="5">
    <source>
        <dbReference type="ARBA" id="ARBA00012707"/>
    </source>
</evidence>
<dbReference type="EC" id="2.3.1.8" evidence="5"/>
<evidence type="ECO:0000313" key="12">
    <source>
        <dbReference type="EMBL" id="KAK9837320.1"/>
    </source>
</evidence>
<dbReference type="NCBIfam" id="NF004167">
    <property type="entry name" value="PRK05632.1"/>
    <property type="match status" value="1"/>
</dbReference>
<evidence type="ECO:0000256" key="10">
    <source>
        <dbReference type="ARBA" id="ARBA00031108"/>
    </source>
</evidence>
<dbReference type="InterPro" id="IPR042113">
    <property type="entry name" value="P_AcTrfase_dom1"/>
</dbReference>
<evidence type="ECO:0000259" key="11">
    <source>
        <dbReference type="Pfam" id="PF01515"/>
    </source>
</evidence>
<gene>
    <name evidence="12" type="ORF">WJX81_006089</name>
</gene>
<evidence type="ECO:0000256" key="1">
    <source>
        <dbReference type="ARBA" id="ARBA00004496"/>
    </source>
</evidence>
<dbReference type="Gene3D" id="3.40.50.10950">
    <property type="match status" value="1"/>
</dbReference>
<dbReference type="InterPro" id="IPR042112">
    <property type="entry name" value="P_AcTrfase_dom2"/>
</dbReference>
<comment type="caution">
    <text evidence="12">The sequence shown here is derived from an EMBL/GenBank/DDBJ whole genome shotgun (WGS) entry which is preliminary data.</text>
</comment>
<dbReference type="Gene3D" id="3.40.50.10750">
    <property type="entry name" value="Isocitrate/Isopropylmalate dehydrogenase-like"/>
    <property type="match status" value="1"/>
</dbReference>
<evidence type="ECO:0000256" key="3">
    <source>
        <dbReference type="ARBA" id="ARBA00008756"/>
    </source>
</evidence>
<dbReference type="InterPro" id="IPR028979">
    <property type="entry name" value="Ser_kin/Pase_Hpr-like_N_sf"/>
</dbReference>
<protein>
    <recommendedName>
        <fullName evidence="6">Phosphate acetyltransferase</fullName>
        <ecNumber evidence="5">2.3.1.8</ecNumber>
    </recommendedName>
    <alternativeName>
        <fullName evidence="10">Phosphotransacetylase</fullName>
    </alternativeName>
</protein>
<sequence length="732" mass="77692">MIGLYDFLERYVLRPGFFQPIAGEPFPASKTGLSRHVELMCAAFKMTGDPAAKTGVTRREVVAAMADKGHVEELYDHIYERYKAYKADRNFVVLEGSHKDGPINVPSSRLEMNARVAAAVDAPVLMVLDAPSDLTVEDLTNKALAAKNSFEAQHAEVLGLVLNQVAPESEAAKPEGRERLSQRLEEAGLQLFGVLPRDPLLASVRMDEIQAALKARPVADGAEHPDARFDKVVVAGGSTEDLLADVARAEPERVLAIAGPGSADSAVLALAAANLGAAGPHAAGVLLTGVGEGRPALGSHACKVLRACYSSEDRAAGHELPVVATQLSTWEACGALQRIEPSILPSSDAKIRRCKAMFGEHVEAQRMLKALKAEREFRMTSKQFVHNIYDTCLRQPQRVVLPEALDPRVLAAAAELSARALAHVLLLGKPDRVAAQARKLGADISKCAVVDHLADTPERERYVDALVRARAKKGLKPEAARELLEDGNYYGTLMTLCGDADGMVSGATHTTAATIRPGLQVLRAPGASLVSSVFFMCLPDRVLVYGDCAVNVQPSAQELAQIAVTSADTAAAFGISPRVALLSYSTLGSGSGPEVDRVTEAVRLAREARPDLALEGPIQYDAAVDPVIARQKIKGDSQVAGRANVCIFPDLNTGNNTYKAVQQSTGAIAIGPVLQGLTRPVNDLSRGCTVADILNTVTVTSVQAIAIKQRAEGKDGNALAASAECHYFGEVA</sequence>
<dbReference type="Pfam" id="PF01515">
    <property type="entry name" value="PTA_PTB"/>
    <property type="match status" value="1"/>
</dbReference>
<evidence type="ECO:0000256" key="7">
    <source>
        <dbReference type="ARBA" id="ARBA00022490"/>
    </source>
</evidence>
<dbReference type="PANTHER" id="PTHR43356:SF3">
    <property type="entry name" value="PHOSPHATE ACETYLTRANSFERASE"/>
    <property type="match status" value="1"/>
</dbReference>
<dbReference type="GO" id="GO:0005737">
    <property type="term" value="C:cytoplasm"/>
    <property type="evidence" value="ECO:0007669"/>
    <property type="project" value="UniProtKB-SubCell"/>
</dbReference>
<dbReference type="NCBIfam" id="NF007233">
    <property type="entry name" value="PRK09653.1"/>
    <property type="match status" value="1"/>
</dbReference>
<dbReference type="EMBL" id="JALJOU010000022">
    <property type="protein sequence ID" value="KAK9837320.1"/>
    <property type="molecule type" value="Genomic_DNA"/>
</dbReference>
<evidence type="ECO:0000313" key="13">
    <source>
        <dbReference type="Proteomes" id="UP001445335"/>
    </source>
</evidence>
<dbReference type="NCBIfam" id="TIGR00651">
    <property type="entry name" value="pta"/>
    <property type="match status" value="1"/>
</dbReference>
<comment type="similarity">
    <text evidence="4">In the N-terminal section; belongs to the CobB/CobQ family.</text>
</comment>
<accession>A0AAW1RUK5</accession>
<organism evidence="12 13">
    <name type="scientific">Elliptochloris bilobata</name>
    <dbReference type="NCBI Taxonomy" id="381761"/>
    <lineage>
        <taxon>Eukaryota</taxon>
        <taxon>Viridiplantae</taxon>
        <taxon>Chlorophyta</taxon>
        <taxon>core chlorophytes</taxon>
        <taxon>Trebouxiophyceae</taxon>
        <taxon>Trebouxiophyceae incertae sedis</taxon>
        <taxon>Elliptochloris clade</taxon>
        <taxon>Elliptochloris</taxon>
    </lineage>
</organism>
<comment type="pathway">
    <text evidence="2">Metabolic intermediate biosynthesis; acetyl-CoA biosynthesis; acetyl-CoA from acetate: step 2/2.</text>
</comment>
<dbReference type="Proteomes" id="UP001445335">
    <property type="component" value="Unassembled WGS sequence"/>
</dbReference>
<keyword evidence="9" id="KW-0012">Acyltransferase</keyword>
<evidence type="ECO:0000256" key="2">
    <source>
        <dbReference type="ARBA" id="ARBA00004989"/>
    </source>
</evidence>
<dbReference type="PANTHER" id="PTHR43356">
    <property type="entry name" value="PHOSPHATE ACETYLTRANSFERASE"/>
    <property type="match status" value="1"/>
</dbReference>
<dbReference type="Gene3D" id="3.40.1390.20">
    <property type="entry name" value="HprK N-terminal domain-like"/>
    <property type="match status" value="1"/>
</dbReference>
<dbReference type="AlphaFoldDB" id="A0AAW1RUK5"/>
<dbReference type="GO" id="GO:0008959">
    <property type="term" value="F:phosphate acetyltransferase activity"/>
    <property type="evidence" value="ECO:0007669"/>
    <property type="project" value="UniProtKB-EC"/>
</dbReference>
<keyword evidence="13" id="KW-1185">Reference proteome</keyword>
<dbReference type="SUPFAM" id="SSF52540">
    <property type="entry name" value="P-loop containing nucleoside triphosphate hydrolases"/>
    <property type="match status" value="1"/>
</dbReference>
<dbReference type="CDD" id="cd03109">
    <property type="entry name" value="DTBS"/>
    <property type="match status" value="1"/>
</dbReference>
<dbReference type="Pfam" id="PF13500">
    <property type="entry name" value="AAA_26"/>
    <property type="match status" value="1"/>
</dbReference>
<dbReference type="InterPro" id="IPR002505">
    <property type="entry name" value="PTA_PTB"/>
</dbReference>
<evidence type="ECO:0000256" key="4">
    <source>
        <dbReference type="ARBA" id="ARBA00009786"/>
    </source>
</evidence>
<dbReference type="SUPFAM" id="SSF53659">
    <property type="entry name" value="Isocitrate/Isopropylmalate dehydrogenase-like"/>
    <property type="match status" value="1"/>
</dbReference>
<dbReference type="InterPro" id="IPR027417">
    <property type="entry name" value="P-loop_NTPase"/>
</dbReference>
<keyword evidence="8" id="KW-0808">Transferase</keyword>
<evidence type="ECO:0000256" key="9">
    <source>
        <dbReference type="ARBA" id="ARBA00023315"/>
    </source>
</evidence>
<comment type="similarity">
    <text evidence="3">In the C-terminal section; belongs to the phosphate acetyltransferase and butyryltransferase family.</text>
</comment>
<dbReference type="InterPro" id="IPR016475">
    <property type="entry name" value="P-Actrans_bac"/>
</dbReference>
<comment type="subcellular location">
    <subcellularLocation>
        <location evidence="1">Cytoplasm</location>
    </subcellularLocation>
</comment>
<dbReference type="PIRSF" id="PIRSF006107">
    <property type="entry name" value="PhpActrans_proteobac"/>
    <property type="match status" value="1"/>
</dbReference>
<name>A0AAW1RUK5_9CHLO</name>
<dbReference type="Gene3D" id="3.40.50.300">
    <property type="entry name" value="P-loop containing nucleotide triphosphate hydrolases"/>
    <property type="match status" value="1"/>
</dbReference>
<feature type="domain" description="Phosphate acetyl/butaryl transferase" evidence="11">
    <location>
        <begin position="384"/>
        <end position="700"/>
    </location>
</feature>
<proteinExistence type="inferred from homology"/>
<dbReference type="InterPro" id="IPR050500">
    <property type="entry name" value="Phos_Acetyltrans/Butyryltrans"/>
</dbReference>
<evidence type="ECO:0000256" key="6">
    <source>
        <dbReference type="ARBA" id="ARBA00021528"/>
    </source>
</evidence>
<keyword evidence="7" id="KW-0963">Cytoplasm</keyword>
<reference evidence="12 13" key="1">
    <citation type="journal article" date="2024" name="Nat. Commun.">
        <title>Phylogenomics reveals the evolutionary origins of lichenization in chlorophyte algae.</title>
        <authorList>
            <person name="Puginier C."/>
            <person name="Libourel C."/>
            <person name="Otte J."/>
            <person name="Skaloud P."/>
            <person name="Haon M."/>
            <person name="Grisel S."/>
            <person name="Petersen M."/>
            <person name="Berrin J.G."/>
            <person name="Delaux P.M."/>
            <person name="Dal Grande F."/>
            <person name="Keller J."/>
        </authorList>
    </citation>
    <scope>NUCLEOTIDE SEQUENCE [LARGE SCALE GENOMIC DNA]</scope>
    <source>
        <strain evidence="12 13">SAG 245.80</strain>
    </source>
</reference>
<dbReference type="InterPro" id="IPR004614">
    <property type="entry name" value="P_AcTrfase"/>
</dbReference>
<evidence type="ECO:0000256" key="8">
    <source>
        <dbReference type="ARBA" id="ARBA00022679"/>
    </source>
</evidence>